<comment type="caution">
    <text evidence="2">The sequence shown here is derived from an EMBL/GenBank/DDBJ whole genome shotgun (WGS) entry which is preliminary data.</text>
</comment>
<accession>A0ABS7RII0</accession>
<sequence>MFESSHPFAFFDYVRVPYAVEESAAAHDLPAGTGVLRGADRAATGGRVLLWSRSGPGRAPRASRAGRFRLDGFTMAGHLRRGNPDAELRSHGSGWHPAEPILDGKGRRIASVWRDEKGSVFLPFDPGEVMHVLWSEKYTSLGARAAATRLARTAAVRGYYAVRPLLPRGTQLRMRRAFARSQDPAESFPAWPVEHSLHDMYDWLLATVAGVAGEPVPWIAPWPDGKEWAMVLSHDVETQAGVDDMELLRADERSRGYRSGWNFVPERYDVTDAVRSAVTGDGCEVGVHGLRHDGRDLASRHLLEQRLPEIRRHADAWGAVGFRSPATQRAWELMSMLGFDYDSSYTDTDPYEPQPGGCCSYLPFFVEDTVELPITLPQDHTLFEILQHRTGRTWVDKAHEIRRRGGLVLVLSHPDYARNPHAAAAWRELLEEFEHDSTRWQPLPHEAASWWRERAASDLRREGDGWVVSGPAAERASVRVTGAPEPAPAQGR</sequence>
<name>A0ABS7RII0_9ACTN</name>
<organism evidence="2 3">
    <name type="scientific">Nocardioides jiangsuensis</name>
    <dbReference type="NCBI Taxonomy" id="2866161"/>
    <lineage>
        <taxon>Bacteria</taxon>
        <taxon>Bacillati</taxon>
        <taxon>Actinomycetota</taxon>
        <taxon>Actinomycetes</taxon>
        <taxon>Propionibacteriales</taxon>
        <taxon>Nocardioidaceae</taxon>
        <taxon>Nocardioides</taxon>
    </lineage>
</organism>
<proteinExistence type="predicted"/>
<keyword evidence="3" id="KW-1185">Reference proteome</keyword>
<evidence type="ECO:0000313" key="2">
    <source>
        <dbReference type="EMBL" id="MBY9074839.1"/>
    </source>
</evidence>
<reference evidence="2 3" key="1">
    <citation type="submission" date="2021-08" db="EMBL/GenBank/DDBJ databases">
        <title>Nocardioides bacterium WL0053 sp. nov., isolated from the sediment.</title>
        <authorList>
            <person name="Wang L."/>
            <person name="Zhang D."/>
            <person name="Zhang A."/>
        </authorList>
    </citation>
    <scope>NUCLEOTIDE SEQUENCE [LARGE SCALE GENOMIC DNA]</scope>
    <source>
        <strain evidence="2 3">WL0053</strain>
    </source>
</reference>
<dbReference type="SUPFAM" id="SSF88713">
    <property type="entry name" value="Glycoside hydrolase/deacetylase"/>
    <property type="match status" value="1"/>
</dbReference>
<dbReference type="EMBL" id="JAIEZQ010000001">
    <property type="protein sequence ID" value="MBY9074839.1"/>
    <property type="molecule type" value="Genomic_DNA"/>
</dbReference>
<protein>
    <recommendedName>
        <fullName evidence="4">Polysaccharide deacetylase</fullName>
    </recommendedName>
</protein>
<gene>
    <name evidence="2" type="ORF">K1X13_08405</name>
</gene>
<feature type="region of interest" description="Disordered" evidence="1">
    <location>
        <begin position="462"/>
        <end position="492"/>
    </location>
</feature>
<evidence type="ECO:0008006" key="4">
    <source>
        <dbReference type="Google" id="ProtNLM"/>
    </source>
</evidence>
<evidence type="ECO:0000313" key="3">
    <source>
        <dbReference type="Proteomes" id="UP000754710"/>
    </source>
</evidence>
<dbReference type="Proteomes" id="UP000754710">
    <property type="component" value="Unassembled WGS sequence"/>
</dbReference>
<dbReference type="Gene3D" id="3.20.20.370">
    <property type="entry name" value="Glycoside hydrolase/deacetylase"/>
    <property type="match status" value="1"/>
</dbReference>
<evidence type="ECO:0000256" key="1">
    <source>
        <dbReference type="SAM" id="MobiDB-lite"/>
    </source>
</evidence>
<dbReference type="RefSeq" id="WP_221024470.1">
    <property type="nucleotide sequence ID" value="NZ_JAIEZQ010000001.1"/>
</dbReference>
<dbReference type="InterPro" id="IPR011330">
    <property type="entry name" value="Glyco_hydro/deAcase_b/a-brl"/>
</dbReference>